<protein>
    <submittedName>
        <fullName evidence="1">Uncharacterized protein</fullName>
    </submittedName>
</protein>
<reference evidence="1 2" key="1">
    <citation type="journal article" date="2019" name="Sci. Rep.">
        <title>Orb-weaving spider Araneus ventricosus genome elucidates the spidroin gene catalogue.</title>
        <authorList>
            <person name="Kono N."/>
            <person name="Nakamura H."/>
            <person name="Ohtoshi R."/>
            <person name="Moran D.A.P."/>
            <person name="Shinohara A."/>
            <person name="Yoshida Y."/>
            <person name="Fujiwara M."/>
            <person name="Mori M."/>
            <person name="Tomita M."/>
            <person name="Arakawa K."/>
        </authorList>
    </citation>
    <scope>NUCLEOTIDE SEQUENCE [LARGE SCALE GENOMIC DNA]</scope>
</reference>
<keyword evidence="2" id="KW-1185">Reference proteome</keyword>
<evidence type="ECO:0000313" key="2">
    <source>
        <dbReference type="Proteomes" id="UP000499080"/>
    </source>
</evidence>
<comment type="caution">
    <text evidence="1">The sequence shown here is derived from an EMBL/GenBank/DDBJ whole genome shotgun (WGS) entry which is preliminary data.</text>
</comment>
<name>A0A4Y2WKX6_ARAVE</name>
<feature type="non-terminal residue" evidence="1">
    <location>
        <position position="61"/>
    </location>
</feature>
<dbReference type="Proteomes" id="UP000499080">
    <property type="component" value="Unassembled WGS sequence"/>
</dbReference>
<evidence type="ECO:0000313" key="1">
    <source>
        <dbReference type="EMBL" id="GBO37244.1"/>
    </source>
</evidence>
<organism evidence="1 2">
    <name type="scientific">Araneus ventricosus</name>
    <name type="common">Orbweaver spider</name>
    <name type="synonym">Epeira ventricosa</name>
    <dbReference type="NCBI Taxonomy" id="182803"/>
    <lineage>
        <taxon>Eukaryota</taxon>
        <taxon>Metazoa</taxon>
        <taxon>Ecdysozoa</taxon>
        <taxon>Arthropoda</taxon>
        <taxon>Chelicerata</taxon>
        <taxon>Arachnida</taxon>
        <taxon>Araneae</taxon>
        <taxon>Araneomorphae</taxon>
        <taxon>Entelegynae</taxon>
        <taxon>Araneoidea</taxon>
        <taxon>Araneidae</taxon>
        <taxon>Araneus</taxon>
    </lineage>
</organism>
<gene>
    <name evidence="1" type="ORF">AVEN_51084_1</name>
</gene>
<accession>A0A4Y2WKX6</accession>
<proteinExistence type="predicted"/>
<sequence>MDTTSLLATSALIELLNSLDTVAVLTLIEQYVLLYCYDNFTIEYGVQNIEQYREDIVQYLV</sequence>
<dbReference type="EMBL" id="BGPR01061597">
    <property type="protein sequence ID" value="GBO37244.1"/>
    <property type="molecule type" value="Genomic_DNA"/>
</dbReference>
<dbReference type="AlphaFoldDB" id="A0A4Y2WKX6"/>